<gene>
    <name evidence="3" type="ORF">BC938DRAFT_472580</name>
</gene>
<dbReference type="Proteomes" id="UP000274822">
    <property type="component" value="Unassembled WGS sequence"/>
</dbReference>
<evidence type="ECO:0000313" key="4">
    <source>
        <dbReference type="Proteomes" id="UP000274822"/>
    </source>
</evidence>
<reference evidence="3 4" key="1">
    <citation type="journal article" date="2018" name="New Phytol.">
        <title>Phylogenomics of Endogonaceae and evolution of mycorrhizas within Mucoromycota.</title>
        <authorList>
            <person name="Chang Y."/>
            <person name="Desiro A."/>
            <person name="Na H."/>
            <person name="Sandor L."/>
            <person name="Lipzen A."/>
            <person name="Clum A."/>
            <person name="Barry K."/>
            <person name="Grigoriev I.V."/>
            <person name="Martin F.M."/>
            <person name="Stajich J.E."/>
            <person name="Smith M.E."/>
            <person name="Bonito G."/>
            <person name="Spatafora J.W."/>
        </authorList>
    </citation>
    <scope>NUCLEOTIDE SEQUENCE [LARGE SCALE GENOMIC DNA]</scope>
    <source>
        <strain evidence="3 4">AD002</strain>
    </source>
</reference>
<evidence type="ECO:0000256" key="2">
    <source>
        <dbReference type="SAM" id="SignalP"/>
    </source>
</evidence>
<feature type="region of interest" description="Disordered" evidence="1">
    <location>
        <begin position="27"/>
        <end position="65"/>
    </location>
</feature>
<evidence type="ECO:0000256" key="1">
    <source>
        <dbReference type="SAM" id="MobiDB-lite"/>
    </source>
</evidence>
<accession>A0A433Q5T8</accession>
<evidence type="ECO:0000313" key="3">
    <source>
        <dbReference type="EMBL" id="RUS25139.1"/>
    </source>
</evidence>
<keyword evidence="4" id="KW-1185">Reference proteome</keyword>
<comment type="caution">
    <text evidence="3">The sequence shown here is derived from an EMBL/GenBank/DDBJ whole genome shotgun (WGS) entry which is preliminary data.</text>
</comment>
<feature type="chain" id="PRO_5019512209" evidence="2">
    <location>
        <begin position="24"/>
        <end position="494"/>
    </location>
</feature>
<dbReference type="AlphaFoldDB" id="A0A433Q5T8"/>
<dbReference type="EMBL" id="RBNJ01013804">
    <property type="protein sequence ID" value="RUS25139.1"/>
    <property type="molecule type" value="Genomic_DNA"/>
</dbReference>
<name>A0A433Q5T8_9FUNG</name>
<keyword evidence="2" id="KW-0732">Signal</keyword>
<organism evidence="3 4">
    <name type="scientific">Jimgerdemannia flammicorona</name>
    <dbReference type="NCBI Taxonomy" id="994334"/>
    <lineage>
        <taxon>Eukaryota</taxon>
        <taxon>Fungi</taxon>
        <taxon>Fungi incertae sedis</taxon>
        <taxon>Mucoromycota</taxon>
        <taxon>Mucoromycotina</taxon>
        <taxon>Endogonomycetes</taxon>
        <taxon>Endogonales</taxon>
        <taxon>Endogonaceae</taxon>
        <taxon>Jimgerdemannia</taxon>
    </lineage>
</organism>
<proteinExistence type="predicted"/>
<feature type="compositionally biased region" description="Gly residues" evidence="1">
    <location>
        <begin position="27"/>
        <end position="45"/>
    </location>
</feature>
<protein>
    <submittedName>
        <fullName evidence="3">Uncharacterized protein</fullName>
    </submittedName>
</protein>
<feature type="signal peptide" evidence="2">
    <location>
        <begin position="1"/>
        <end position="23"/>
    </location>
</feature>
<sequence length="494" mass="54608">MQLTHITYITYLLFTYFAADVLAKGGGRSGGGRSGSGRSGSGSGSGKSYKSGSGGNPRFSSPSSAHTSKIGSYGFASGSRTYSHGGYGYHTYRAPVYVSNRYYYTNYYPTYGGYWGYGYPYGWYGYYNPALLYWYYVPYYSYPGYHTKYYRYNAQNGAYYAPQLDVIGNGSLSVLINTTEYTDETNNYHTTFDYSVTTGFPVIDSAYFSTSDREAQPADFYMRLTFWQFIEYNDTNNNNAFEDGVDTILYSVPLNQVIIPWASLTFQNKTVETNRTYQEATTTATLATTLNQNNTRPFKVSLTFRATNIQINSTFVLPTVPNAAMFDLLVTGYNFTSSSSRFAILTILSTTEDSMMDINSTTPADVAQQIKTNITVGASIGQYSEGRVEWKSSVNVNNLTSPAYVQNAQTLVANKPSPIQSWLVFNYTTPNLISVLAMTVPVDSLNVTIGTANISGFTFLDVDVLNNSSSAWRKGANTPVAILMAIGAAVWLLL</sequence>